<feature type="domain" description="DUF6589" evidence="2">
    <location>
        <begin position="479"/>
        <end position="712"/>
    </location>
</feature>
<reference evidence="3" key="1">
    <citation type="submission" date="2021-01" db="UniProtKB">
        <authorList>
            <consortium name="EnsemblMetazoa"/>
        </authorList>
    </citation>
    <scope>IDENTIFICATION</scope>
</reference>
<dbReference type="OrthoDB" id="5963255at2759"/>
<evidence type="ECO:0000313" key="3">
    <source>
        <dbReference type="EnsemblMetazoa" id="CLYHEMP018062.2"/>
    </source>
</evidence>
<dbReference type="InterPro" id="IPR046496">
    <property type="entry name" value="DUF6589"/>
</dbReference>
<feature type="region of interest" description="Disordered" evidence="1">
    <location>
        <begin position="721"/>
        <end position="753"/>
    </location>
</feature>
<keyword evidence="4" id="KW-1185">Reference proteome</keyword>
<dbReference type="GeneID" id="136824035"/>
<dbReference type="AlphaFoldDB" id="A0A7M5X664"/>
<proteinExistence type="predicted"/>
<dbReference type="EnsemblMetazoa" id="CLYHEMT018062.2">
    <property type="protein sequence ID" value="CLYHEMP018062.2"/>
    <property type="gene ID" value="CLYHEMG018062"/>
</dbReference>
<protein>
    <recommendedName>
        <fullName evidence="2">DUF6589 domain-containing protein</fullName>
    </recommendedName>
</protein>
<evidence type="ECO:0000259" key="2">
    <source>
        <dbReference type="Pfam" id="PF20231"/>
    </source>
</evidence>
<evidence type="ECO:0000313" key="4">
    <source>
        <dbReference type="Proteomes" id="UP000594262"/>
    </source>
</evidence>
<accession>A0A7M5X664</accession>
<feature type="compositionally biased region" description="Basic and acidic residues" evidence="1">
    <location>
        <begin position="737"/>
        <end position="753"/>
    </location>
</feature>
<dbReference type="RefSeq" id="XP_066936292.1">
    <property type="nucleotide sequence ID" value="XM_067080191.1"/>
</dbReference>
<organism evidence="3 4">
    <name type="scientific">Clytia hemisphaerica</name>
    <dbReference type="NCBI Taxonomy" id="252671"/>
    <lineage>
        <taxon>Eukaryota</taxon>
        <taxon>Metazoa</taxon>
        <taxon>Cnidaria</taxon>
        <taxon>Hydrozoa</taxon>
        <taxon>Hydroidolina</taxon>
        <taxon>Leptothecata</taxon>
        <taxon>Obeliida</taxon>
        <taxon>Clytiidae</taxon>
        <taxon>Clytia</taxon>
    </lineage>
</organism>
<evidence type="ECO:0000256" key="1">
    <source>
        <dbReference type="SAM" id="MobiDB-lite"/>
    </source>
</evidence>
<dbReference type="Proteomes" id="UP000594262">
    <property type="component" value="Unplaced"/>
</dbReference>
<dbReference type="Pfam" id="PF20231">
    <property type="entry name" value="DUF6589"/>
    <property type="match status" value="1"/>
</dbReference>
<feature type="compositionally biased region" description="Basic and acidic residues" evidence="1">
    <location>
        <begin position="721"/>
        <end position="730"/>
    </location>
</feature>
<name>A0A7M5X664_9CNID</name>
<sequence length="804" mass="91560">MATPKKKAVQIGTSEIKFQLIRQKCIFCGGNFKIQKISSYETVTPNLNLIRNILPDGDSLLECAQFQKLRFCSKCKTKLKKVDTMVYQQAQFKEQLSAIKSHFEEEITTKRIATPTQPLSRKRINFSITPQQTPTSKILQKVQSTSKKSPAQKELMSPLSKIPKRIQTKPPKSAATPHRRTPLSEIQTIQRRATKIPQRILIANEKENGVILTEKIPSTSRTIAYNEAKVIETNEGGKTVQRTLKKNYAKIAKYLSTNLTRLAAKAICNSDELLIEVIECIAMKCRSEIDGLSGLKQPSILRDISPEHIRTIDIAQMRLEFSSRAKTMFQLLTQILCSNEKEAIILLATMVHLEKKHLSAFAHKLGLVARKCGMNENGLSMLNHLGLTSCPLTIREKLYEQGINHDARLLNWIELLKTFQLIIDNLDLNIGVKHQTNKNKTSTYHWVNMIAIADPVFGDHLSDFHQRHLGDVDVNEFFPTESTIKYLKTDFTNLCARILVKRVNKLHDIAVKHHINHIYSETMTQKSEEIPLGVLTLNENKNEDMLEILKFLQDKYAKNAKGNKNIIFVGGDQLTEERARNVLLSQLNGRTKEQRLEALFPKFEDWHCIRTAYDSVIKMHLSGMDKGTYKCNTVRSGNPKALGDIKQRYEQIKEFFLMQLEALIVSAFLKQEGMETVDDDCVPKHIKDGDAKKRWLNGRVSVMIETYVMPHLRTLLESIQKEGDSEKEDNVGLEQESITKDYTNKDLQSKDKPIEPFKPTLIADARTRYTNVNVLTNSRVLLCSPNVLNALRLKSSSPSVMRNA</sequence>